<keyword evidence="3" id="KW-1185">Reference proteome</keyword>
<name>A0A2P6VMX6_9CHLO</name>
<accession>A0A2P6VMX6</accession>
<keyword evidence="1" id="KW-0472">Membrane</keyword>
<evidence type="ECO:0000256" key="1">
    <source>
        <dbReference type="SAM" id="Phobius"/>
    </source>
</evidence>
<protein>
    <submittedName>
        <fullName evidence="2">Malate synthase</fullName>
    </submittedName>
</protein>
<keyword evidence="1" id="KW-1133">Transmembrane helix</keyword>
<sequence length="215" mass="22526">MLGGVAGMQAKCGGYLGKTVNVKIGGKDFTEFQEGCDTTNTTAFVWWSVWFEFFLLILLSVAECGRVRGLYLTKQIFLCMVSVVMMVAADRSHVVISTWDGALQISAQVCMAGQLLHFGGELSEMRSVQGGGYGGDMGSKAAGTALPISATDLQMSGRAGADVNPFAIEFERLVAAGSAGTVVPPAAPESRAAFKSSKRAAAALDGDFEQGSSNM</sequence>
<dbReference type="OrthoDB" id="524859at2759"/>
<feature type="transmembrane region" description="Helical" evidence="1">
    <location>
        <begin position="69"/>
        <end position="89"/>
    </location>
</feature>
<keyword evidence="1" id="KW-0812">Transmembrane</keyword>
<feature type="transmembrane region" description="Helical" evidence="1">
    <location>
        <begin position="44"/>
        <end position="62"/>
    </location>
</feature>
<proteinExistence type="predicted"/>
<dbReference type="AlphaFoldDB" id="A0A2P6VMX6"/>
<evidence type="ECO:0000313" key="3">
    <source>
        <dbReference type="Proteomes" id="UP000239649"/>
    </source>
</evidence>
<reference evidence="2 3" key="1">
    <citation type="journal article" date="2018" name="Plant J.">
        <title>Genome sequences of Chlorella sorokiniana UTEX 1602 and Micractinium conductrix SAG 241.80: implications to maltose excretion by a green alga.</title>
        <authorList>
            <person name="Arriola M.B."/>
            <person name="Velmurugan N."/>
            <person name="Zhang Y."/>
            <person name="Plunkett M.H."/>
            <person name="Hondzo H."/>
            <person name="Barney B.M."/>
        </authorList>
    </citation>
    <scope>NUCLEOTIDE SEQUENCE [LARGE SCALE GENOMIC DNA]</scope>
    <source>
        <strain evidence="2 3">SAG 241.80</strain>
    </source>
</reference>
<gene>
    <name evidence="2" type="ORF">C2E20_1589</name>
</gene>
<evidence type="ECO:0000313" key="2">
    <source>
        <dbReference type="EMBL" id="PSC75456.1"/>
    </source>
</evidence>
<dbReference type="EMBL" id="LHPF02000002">
    <property type="protein sequence ID" value="PSC75456.1"/>
    <property type="molecule type" value="Genomic_DNA"/>
</dbReference>
<dbReference type="Proteomes" id="UP000239649">
    <property type="component" value="Unassembled WGS sequence"/>
</dbReference>
<organism evidence="2 3">
    <name type="scientific">Micractinium conductrix</name>
    <dbReference type="NCBI Taxonomy" id="554055"/>
    <lineage>
        <taxon>Eukaryota</taxon>
        <taxon>Viridiplantae</taxon>
        <taxon>Chlorophyta</taxon>
        <taxon>core chlorophytes</taxon>
        <taxon>Trebouxiophyceae</taxon>
        <taxon>Chlorellales</taxon>
        <taxon>Chlorellaceae</taxon>
        <taxon>Chlorella clade</taxon>
        <taxon>Micractinium</taxon>
    </lineage>
</organism>
<comment type="caution">
    <text evidence="2">The sequence shown here is derived from an EMBL/GenBank/DDBJ whole genome shotgun (WGS) entry which is preliminary data.</text>
</comment>